<feature type="transmembrane region" description="Helical" evidence="6">
    <location>
        <begin position="456"/>
        <end position="489"/>
    </location>
</feature>
<dbReference type="AlphaFoldDB" id="A0A840IJ22"/>
<gene>
    <name evidence="8" type="ORF">BDZ31_003625</name>
</gene>
<sequence length="582" mass="58155">MRMRLWVVTAAAGLVLADASIVTLALPELLRALDTTVEGVAAVIAIYTLVLAVALLPAERLMRRVGAARIGAVGFLVFGLASALCAVADTLAVLLVARAVQALGGAAGLVAAFTLIDGGAPSGRRHWLGAAVLSSAVGPALGGALTQAFDWRAIFVVQVPLAAVAALAALTGREAAAELAAADAAAAAGPAGGGPSAVGGAVRAGPHGTLVAAPQSDPAHVSAPINPLRALALALLSAALTAVLFLLVLLLVAGWAVSPLAAAATVTILPLAALVGGRVEGTAMQRAVAGSVLVGAGVLALAWLPDANVAWTFVPQALAGIGMGMALPAFAGELMPERTPHDAAWLLTIRHAGIAVVLIAVAPLIASQLDTTTQRAQERGVALVLDARLPPQDKLQLAPALLSGVDAEQPRAGLEEALAEHRGDFDGEERAVYDQLAERADETVVTAVGEAFRSAFVIAGALALAAAGLLAVAGAAGAMGAIALLALVVPGAYAGLHAAVAPEPVTIADPCEDRALPSSGGITGFLQDRALELVDAGACRLGVSREELVLGLASEQGAKRFEQRHGVDPRSVTSLLGGLLNP</sequence>
<evidence type="ECO:0000256" key="3">
    <source>
        <dbReference type="ARBA" id="ARBA00022692"/>
    </source>
</evidence>
<dbReference type="PANTHER" id="PTHR42718:SF9">
    <property type="entry name" value="MAJOR FACILITATOR SUPERFAMILY MULTIDRUG TRANSPORTER MFSC"/>
    <property type="match status" value="1"/>
</dbReference>
<comment type="caution">
    <text evidence="8">The sequence shown here is derived from an EMBL/GenBank/DDBJ whole genome shotgun (WGS) entry which is preliminary data.</text>
</comment>
<feature type="transmembrane region" description="Helical" evidence="6">
    <location>
        <begin position="310"/>
        <end position="331"/>
    </location>
</feature>
<reference evidence="8 9" key="1">
    <citation type="submission" date="2020-08" db="EMBL/GenBank/DDBJ databases">
        <title>Genomic Encyclopedia of Archaeal and Bacterial Type Strains, Phase II (KMG-II): from individual species to whole genera.</title>
        <authorList>
            <person name="Goeker M."/>
        </authorList>
    </citation>
    <scope>NUCLEOTIDE SEQUENCE [LARGE SCALE GENOMIC DNA]</scope>
    <source>
        <strain evidence="8 9">DSM 23288</strain>
    </source>
</reference>
<feature type="transmembrane region" description="Helical" evidence="6">
    <location>
        <begin position="343"/>
        <end position="366"/>
    </location>
</feature>
<evidence type="ECO:0000313" key="9">
    <source>
        <dbReference type="Proteomes" id="UP000585272"/>
    </source>
</evidence>
<evidence type="ECO:0000313" key="8">
    <source>
        <dbReference type="EMBL" id="MBB4664024.1"/>
    </source>
</evidence>
<accession>A0A840IJ22</accession>
<dbReference type="Gene3D" id="1.20.1250.20">
    <property type="entry name" value="MFS general substrate transporter like domains"/>
    <property type="match status" value="1"/>
</dbReference>
<dbReference type="InterPro" id="IPR036259">
    <property type="entry name" value="MFS_trans_sf"/>
</dbReference>
<dbReference type="GO" id="GO:0005886">
    <property type="term" value="C:plasma membrane"/>
    <property type="evidence" value="ECO:0007669"/>
    <property type="project" value="UniProtKB-SubCell"/>
</dbReference>
<protein>
    <recommendedName>
        <fullName evidence="7">Major facilitator superfamily (MFS) profile domain-containing protein</fullName>
    </recommendedName>
</protein>
<name>A0A840IJ22_9ACTN</name>
<dbReference type="PANTHER" id="PTHR42718">
    <property type="entry name" value="MAJOR FACILITATOR SUPERFAMILY MULTIDRUG TRANSPORTER MFSC"/>
    <property type="match status" value="1"/>
</dbReference>
<feature type="transmembrane region" description="Helical" evidence="6">
    <location>
        <begin position="127"/>
        <end position="145"/>
    </location>
</feature>
<keyword evidence="9" id="KW-1185">Reference proteome</keyword>
<dbReference type="RefSeq" id="WP_183343737.1">
    <property type="nucleotide sequence ID" value="NZ_JACHNU010000005.1"/>
</dbReference>
<keyword evidence="5 6" id="KW-0472">Membrane</keyword>
<feature type="transmembrane region" description="Helical" evidence="6">
    <location>
        <begin position="256"/>
        <end position="275"/>
    </location>
</feature>
<feature type="transmembrane region" description="Helical" evidence="6">
    <location>
        <begin position="230"/>
        <end position="250"/>
    </location>
</feature>
<keyword evidence="3 6" id="KW-0812">Transmembrane</keyword>
<dbReference type="PROSITE" id="PS50850">
    <property type="entry name" value="MFS"/>
    <property type="match status" value="1"/>
</dbReference>
<evidence type="ECO:0000256" key="1">
    <source>
        <dbReference type="ARBA" id="ARBA00004651"/>
    </source>
</evidence>
<comment type="subcellular location">
    <subcellularLocation>
        <location evidence="1">Cell membrane</location>
        <topology evidence="1">Multi-pass membrane protein</topology>
    </subcellularLocation>
</comment>
<evidence type="ECO:0000256" key="5">
    <source>
        <dbReference type="ARBA" id="ARBA00023136"/>
    </source>
</evidence>
<proteinExistence type="predicted"/>
<feature type="domain" description="Major facilitator superfamily (MFS) profile" evidence="7">
    <location>
        <begin position="4"/>
        <end position="478"/>
    </location>
</feature>
<dbReference type="EMBL" id="JACHNU010000005">
    <property type="protein sequence ID" value="MBB4664024.1"/>
    <property type="molecule type" value="Genomic_DNA"/>
</dbReference>
<keyword evidence="4 6" id="KW-1133">Transmembrane helix</keyword>
<keyword evidence="2" id="KW-0813">Transport</keyword>
<dbReference type="Proteomes" id="UP000585272">
    <property type="component" value="Unassembled WGS sequence"/>
</dbReference>
<evidence type="ECO:0000256" key="2">
    <source>
        <dbReference type="ARBA" id="ARBA00022448"/>
    </source>
</evidence>
<evidence type="ECO:0000256" key="6">
    <source>
        <dbReference type="SAM" id="Phobius"/>
    </source>
</evidence>
<feature type="transmembrane region" description="Helical" evidence="6">
    <location>
        <begin position="40"/>
        <end position="58"/>
    </location>
</feature>
<feature type="transmembrane region" description="Helical" evidence="6">
    <location>
        <begin position="287"/>
        <end position="304"/>
    </location>
</feature>
<evidence type="ECO:0000259" key="7">
    <source>
        <dbReference type="PROSITE" id="PS50850"/>
    </source>
</evidence>
<dbReference type="Pfam" id="PF07690">
    <property type="entry name" value="MFS_1"/>
    <property type="match status" value="1"/>
</dbReference>
<dbReference type="GO" id="GO:0022857">
    <property type="term" value="F:transmembrane transporter activity"/>
    <property type="evidence" value="ECO:0007669"/>
    <property type="project" value="InterPro"/>
</dbReference>
<evidence type="ECO:0000256" key="4">
    <source>
        <dbReference type="ARBA" id="ARBA00022989"/>
    </source>
</evidence>
<feature type="transmembrane region" description="Helical" evidence="6">
    <location>
        <begin position="70"/>
        <end position="96"/>
    </location>
</feature>
<organism evidence="8 9">
    <name type="scientific">Conexibacter arvalis</name>
    <dbReference type="NCBI Taxonomy" id="912552"/>
    <lineage>
        <taxon>Bacteria</taxon>
        <taxon>Bacillati</taxon>
        <taxon>Actinomycetota</taxon>
        <taxon>Thermoleophilia</taxon>
        <taxon>Solirubrobacterales</taxon>
        <taxon>Conexibacteraceae</taxon>
        <taxon>Conexibacter</taxon>
    </lineage>
</organism>
<feature type="transmembrane region" description="Helical" evidence="6">
    <location>
        <begin position="102"/>
        <end position="120"/>
    </location>
</feature>
<dbReference type="InterPro" id="IPR011701">
    <property type="entry name" value="MFS"/>
</dbReference>
<dbReference type="SUPFAM" id="SSF103473">
    <property type="entry name" value="MFS general substrate transporter"/>
    <property type="match status" value="1"/>
</dbReference>
<dbReference type="InterPro" id="IPR020846">
    <property type="entry name" value="MFS_dom"/>
</dbReference>